<comment type="cofactor">
    <cofactor evidence="1">
        <name>Fe(2+)</name>
        <dbReference type="ChEBI" id="CHEBI:29033"/>
    </cofactor>
</comment>
<dbReference type="Pfam" id="PF00487">
    <property type="entry name" value="FA_desaturase"/>
    <property type="match status" value="1"/>
</dbReference>
<reference evidence="5" key="1">
    <citation type="journal article" date="2021" name="Antonie Van Leeuwenhoek">
        <title>Draft genome and description of Waterburya agarophytonicola gen. nov. sp. nov. (Pleurocapsales, Cyanobacteria): a seaweed symbiont.</title>
        <authorList>
            <person name="Bonthond G."/>
            <person name="Shalygin S."/>
            <person name="Bayer T."/>
            <person name="Weinberger F."/>
        </authorList>
    </citation>
    <scope>NUCLEOTIDE SEQUENCE</scope>
    <source>
        <strain evidence="5">KI4</strain>
    </source>
</reference>
<sequence length="278" mass="32604">MFVRKKIDYYPITVIILIFAIDLLVFFLSPSWILTLLWGLISIYIKGFTCSLNHHHQHYKFFSVKWANRGIEFIMGLQTGVVGELWVLHHTLGHHQNYLDRRKDESGWQKDNGEIMSVVEYTLYVGTTTYAKGLKVGERYPREQKRLIQNIVLTLVAIAFLVWYNWYNALVVFVLPMLILLYATVFDTYKHHAGLDTEDPYRATYNIIDPTYNWFTCNLGYHTAHHLQCGKHWAELPALHEQIKDKIPQNLYREPGFPFPQITRLTSLLRNLGAMLEV</sequence>
<comment type="similarity">
    <text evidence="2">Belongs to the fatty acid desaturase type 2 family.</text>
</comment>
<evidence type="ECO:0000313" key="5">
    <source>
        <dbReference type="EMBL" id="MCC0179421.1"/>
    </source>
</evidence>
<feature type="transmembrane region" description="Helical" evidence="3">
    <location>
        <begin position="170"/>
        <end position="189"/>
    </location>
</feature>
<dbReference type="InterPro" id="IPR005804">
    <property type="entry name" value="FA_desaturase_dom"/>
</dbReference>
<evidence type="ECO:0000259" key="4">
    <source>
        <dbReference type="Pfam" id="PF00487"/>
    </source>
</evidence>
<gene>
    <name evidence="5" type="ORF">I4641_20885</name>
</gene>
<feature type="transmembrane region" description="Helical" evidence="3">
    <location>
        <begin position="7"/>
        <end position="26"/>
    </location>
</feature>
<evidence type="ECO:0000313" key="6">
    <source>
        <dbReference type="Proteomes" id="UP000729733"/>
    </source>
</evidence>
<organism evidence="5 6">
    <name type="scientific">Waterburya agarophytonicola KI4</name>
    <dbReference type="NCBI Taxonomy" id="2874699"/>
    <lineage>
        <taxon>Bacteria</taxon>
        <taxon>Bacillati</taxon>
        <taxon>Cyanobacteriota</taxon>
        <taxon>Cyanophyceae</taxon>
        <taxon>Pleurocapsales</taxon>
        <taxon>Hyellaceae</taxon>
        <taxon>Waterburya</taxon>
        <taxon>Waterburya agarophytonicola</taxon>
    </lineage>
</organism>
<evidence type="ECO:0000256" key="3">
    <source>
        <dbReference type="SAM" id="Phobius"/>
    </source>
</evidence>
<feature type="transmembrane region" description="Helical" evidence="3">
    <location>
        <begin position="147"/>
        <end position="164"/>
    </location>
</feature>
<comment type="caution">
    <text evidence="5">The sequence shown here is derived from an EMBL/GenBank/DDBJ whole genome shotgun (WGS) entry which is preliminary data.</text>
</comment>
<feature type="domain" description="Fatty acid desaturase" evidence="4">
    <location>
        <begin position="30"/>
        <end position="250"/>
    </location>
</feature>
<accession>A0A964BVD9</accession>
<keyword evidence="3" id="KW-1133">Transmembrane helix</keyword>
<dbReference type="PANTHER" id="PTHR36459">
    <property type="entry name" value="ORF"/>
    <property type="match status" value="1"/>
</dbReference>
<evidence type="ECO:0000256" key="2">
    <source>
        <dbReference type="ARBA" id="ARBA00008749"/>
    </source>
</evidence>
<dbReference type="PANTHER" id="PTHR36459:SF1">
    <property type="entry name" value="FATTY ACID DESATURASE DOMAIN-CONTAINING PROTEIN-RELATED"/>
    <property type="match status" value="1"/>
</dbReference>
<dbReference type="Proteomes" id="UP000729733">
    <property type="component" value="Unassembled WGS sequence"/>
</dbReference>
<keyword evidence="3" id="KW-0812">Transmembrane</keyword>
<dbReference type="AlphaFoldDB" id="A0A964BVD9"/>
<dbReference type="RefSeq" id="WP_229642520.1">
    <property type="nucleotide sequence ID" value="NZ_JADWDC010000083.1"/>
</dbReference>
<keyword evidence="3" id="KW-0472">Membrane</keyword>
<dbReference type="GO" id="GO:0006629">
    <property type="term" value="P:lipid metabolic process"/>
    <property type="evidence" value="ECO:0007669"/>
    <property type="project" value="InterPro"/>
</dbReference>
<proteinExistence type="inferred from homology"/>
<keyword evidence="6" id="KW-1185">Reference proteome</keyword>
<protein>
    <submittedName>
        <fullName evidence="5">Fatty acid desaturase</fullName>
    </submittedName>
</protein>
<dbReference type="EMBL" id="JADWDC010000083">
    <property type="protein sequence ID" value="MCC0179421.1"/>
    <property type="molecule type" value="Genomic_DNA"/>
</dbReference>
<name>A0A964BVD9_9CYAN</name>
<feature type="transmembrane region" description="Helical" evidence="3">
    <location>
        <begin position="32"/>
        <end position="52"/>
    </location>
</feature>
<evidence type="ECO:0000256" key="1">
    <source>
        <dbReference type="ARBA" id="ARBA00001954"/>
    </source>
</evidence>